<reference evidence="10" key="1">
    <citation type="journal article" date="2020" name="Stud. Mycol.">
        <title>101 Dothideomycetes genomes: a test case for predicting lifestyles and emergence of pathogens.</title>
        <authorList>
            <person name="Haridas S."/>
            <person name="Albert R."/>
            <person name="Binder M."/>
            <person name="Bloem J."/>
            <person name="Labutti K."/>
            <person name="Salamov A."/>
            <person name="Andreopoulos B."/>
            <person name="Baker S."/>
            <person name="Barry K."/>
            <person name="Bills G."/>
            <person name="Bluhm B."/>
            <person name="Cannon C."/>
            <person name="Castanera R."/>
            <person name="Culley D."/>
            <person name="Daum C."/>
            <person name="Ezra D."/>
            <person name="Gonzalez J."/>
            <person name="Henrissat B."/>
            <person name="Kuo A."/>
            <person name="Liang C."/>
            <person name="Lipzen A."/>
            <person name="Lutzoni F."/>
            <person name="Magnuson J."/>
            <person name="Mondo S."/>
            <person name="Nolan M."/>
            <person name="Ohm R."/>
            <person name="Pangilinan J."/>
            <person name="Park H.-J."/>
            <person name="Ramirez L."/>
            <person name="Alfaro M."/>
            <person name="Sun H."/>
            <person name="Tritt A."/>
            <person name="Yoshinaga Y."/>
            <person name="Zwiers L.-H."/>
            <person name="Turgeon B."/>
            <person name="Goodwin S."/>
            <person name="Spatafora J."/>
            <person name="Crous P."/>
            <person name="Grigoriev I."/>
        </authorList>
    </citation>
    <scope>NUCLEOTIDE SEQUENCE</scope>
    <source>
        <strain evidence="10">CBS 175.79</strain>
    </source>
</reference>
<dbReference type="InterPro" id="IPR002402">
    <property type="entry name" value="Cyt_P450_E_grp-II"/>
</dbReference>
<dbReference type="GO" id="GO:0020037">
    <property type="term" value="F:heme binding"/>
    <property type="evidence" value="ECO:0007669"/>
    <property type="project" value="InterPro"/>
</dbReference>
<dbReference type="PRINTS" id="PR00464">
    <property type="entry name" value="EP450II"/>
</dbReference>
<keyword evidence="5 9" id="KW-0560">Oxidoreductase</keyword>
<dbReference type="PROSITE" id="PS00086">
    <property type="entry name" value="CYTOCHROME_P450"/>
    <property type="match status" value="1"/>
</dbReference>
<dbReference type="PANTHER" id="PTHR24287">
    <property type="entry name" value="P450, PUTATIVE (EUROFUNG)-RELATED"/>
    <property type="match status" value="1"/>
</dbReference>
<sequence>MAFIAGVSFVLAICISLHLFATKAKFSIARWKAKWHHGCQDPPSYPHKDLHGKDLGDLSTEAYKERRFLDFNTELFQTYGPTFRTITGGKVWIKTKDPRLSKAIYSTFFNNFGLAPIRYEVDGFFGDGILVTDGDHWKQSRALIRPAFEIAHIANFERLHRHVKRFMELIPDDGSTIDLLPIFKRLTLDLSTEFIFGKSMNALSTPNASSKFLKAFSTAQSGVVMNPATRDKDWKASCELVHNYVDARVEEAISRVYSCDKGLKEESRYLRLSDELAKTTKDRKVLRYQVLSVFSPAHDSVAVTLGNLFFHLARNQSAWEELRKEILPTKSQELTYKLLTSYKYLNWALRETHRLTPIAQASQRECIQTCILPIGGGIDGQRPLLVEKGTVIETNFRAMQRDEEVFGKDAENFRPDRWRFIRPSWEFTPFSGGPRICPALRLVYIESQYIAASLIRRFSAVELRDPELRWVEDRRLIYQSRNGTLGSTSINTTFSILNKLNGDKQLSRQLHSSH</sequence>
<organism evidence="10 11">
    <name type="scientific">Aaosphaeria arxii CBS 175.79</name>
    <dbReference type="NCBI Taxonomy" id="1450172"/>
    <lineage>
        <taxon>Eukaryota</taxon>
        <taxon>Fungi</taxon>
        <taxon>Dikarya</taxon>
        <taxon>Ascomycota</taxon>
        <taxon>Pezizomycotina</taxon>
        <taxon>Dothideomycetes</taxon>
        <taxon>Pleosporomycetidae</taxon>
        <taxon>Pleosporales</taxon>
        <taxon>Pleosporales incertae sedis</taxon>
        <taxon>Aaosphaeria</taxon>
    </lineage>
</organism>
<evidence type="ECO:0000256" key="5">
    <source>
        <dbReference type="ARBA" id="ARBA00023002"/>
    </source>
</evidence>
<gene>
    <name evidence="10" type="ORF">BU24DRAFT_414237</name>
</gene>
<dbReference type="GO" id="GO:0016712">
    <property type="term" value="F:oxidoreductase activity, acting on paired donors, with incorporation or reduction of molecular oxygen, reduced flavin or flavoprotein as one donor, and incorporation of one atom of oxygen"/>
    <property type="evidence" value="ECO:0007669"/>
    <property type="project" value="InterPro"/>
</dbReference>
<evidence type="ECO:0000256" key="6">
    <source>
        <dbReference type="ARBA" id="ARBA00023004"/>
    </source>
</evidence>
<dbReference type="InterPro" id="IPR002974">
    <property type="entry name" value="Cyt_P450_E_CYP52_ascomycetes"/>
</dbReference>
<dbReference type="Proteomes" id="UP000799778">
    <property type="component" value="Unassembled WGS sequence"/>
</dbReference>
<keyword evidence="7 9" id="KW-0503">Monooxygenase</keyword>
<dbReference type="PANTHER" id="PTHR24287:SF19">
    <property type="entry name" value="CYTOCHROME P450"/>
    <property type="match status" value="1"/>
</dbReference>
<dbReference type="EMBL" id="ML978076">
    <property type="protein sequence ID" value="KAF2010684.1"/>
    <property type="molecule type" value="Genomic_DNA"/>
</dbReference>
<keyword evidence="3 8" id="KW-0349">Heme</keyword>
<evidence type="ECO:0000256" key="3">
    <source>
        <dbReference type="ARBA" id="ARBA00022617"/>
    </source>
</evidence>
<evidence type="ECO:0000256" key="7">
    <source>
        <dbReference type="ARBA" id="ARBA00023033"/>
    </source>
</evidence>
<dbReference type="AlphaFoldDB" id="A0A6A5XD41"/>
<keyword evidence="11" id="KW-1185">Reference proteome</keyword>
<evidence type="ECO:0000313" key="10">
    <source>
        <dbReference type="EMBL" id="KAF2010684.1"/>
    </source>
</evidence>
<dbReference type="PRINTS" id="PR01239">
    <property type="entry name" value="EP450IICYP52"/>
</dbReference>
<dbReference type="SUPFAM" id="SSF48264">
    <property type="entry name" value="Cytochrome P450"/>
    <property type="match status" value="1"/>
</dbReference>
<evidence type="ECO:0000256" key="9">
    <source>
        <dbReference type="RuleBase" id="RU000461"/>
    </source>
</evidence>
<dbReference type="OrthoDB" id="1470350at2759"/>
<comment type="similarity">
    <text evidence="2 9">Belongs to the cytochrome P450 family.</text>
</comment>
<dbReference type="GO" id="GO:0005506">
    <property type="term" value="F:iron ion binding"/>
    <property type="evidence" value="ECO:0007669"/>
    <property type="project" value="InterPro"/>
</dbReference>
<dbReference type="InterPro" id="IPR036396">
    <property type="entry name" value="Cyt_P450_sf"/>
</dbReference>
<dbReference type="Pfam" id="PF00067">
    <property type="entry name" value="p450"/>
    <property type="match status" value="1"/>
</dbReference>
<dbReference type="GeneID" id="54283601"/>
<evidence type="ECO:0000313" key="11">
    <source>
        <dbReference type="Proteomes" id="UP000799778"/>
    </source>
</evidence>
<protein>
    <submittedName>
        <fullName evidence="10">Cytochrome P450</fullName>
    </submittedName>
</protein>
<evidence type="ECO:0000256" key="1">
    <source>
        <dbReference type="ARBA" id="ARBA00001971"/>
    </source>
</evidence>
<proteinExistence type="inferred from homology"/>
<evidence type="ECO:0000256" key="2">
    <source>
        <dbReference type="ARBA" id="ARBA00010617"/>
    </source>
</evidence>
<dbReference type="RefSeq" id="XP_033379023.1">
    <property type="nucleotide sequence ID" value="XM_033526204.1"/>
</dbReference>
<evidence type="ECO:0000256" key="4">
    <source>
        <dbReference type="ARBA" id="ARBA00022723"/>
    </source>
</evidence>
<feature type="binding site" description="axial binding residue" evidence="8">
    <location>
        <position position="437"/>
    </location>
    <ligand>
        <name>heme</name>
        <dbReference type="ChEBI" id="CHEBI:30413"/>
    </ligand>
    <ligandPart>
        <name>Fe</name>
        <dbReference type="ChEBI" id="CHEBI:18248"/>
    </ligandPart>
</feature>
<comment type="cofactor">
    <cofactor evidence="1 8">
        <name>heme</name>
        <dbReference type="ChEBI" id="CHEBI:30413"/>
    </cofactor>
</comment>
<accession>A0A6A5XD41</accession>
<dbReference type="InterPro" id="IPR001128">
    <property type="entry name" value="Cyt_P450"/>
</dbReference>
<dbReference type="InterPro" id="IPR017972">
    <property type="entry name" value="Cyt_P450_CS"/>
</dbReference>
<dbReference type="Gene3D" id="1.10.630.10">
    <property type="entry name" value="Cytochrome P450"/>
    <property type="match status" value="1"/>
</dbReference>
<dbReference type="InterPro" id="IPR047146">
    <property type="entry name" value="Cyt_P450_E_CYP52_fungi"/>
</dbReference>
<name>A0A6A5XD41_9PLEO</name>
<evidence type="ECO:0000256" key="8">
    <source>
        <dbReference type="PIRSR" id="PIRSR602402-1"/>
    </source>
</evidence>
<keyword evidence="4 8" id="KW-0479">Metal-binding</keyword>
<keyword evidence="6 8" id="KW-0408">Iron</keyword>